<name>A0ABP6NMM8_9ACTN</name>
<sequence length="245" mass="28281">MHIPMRVLLGEWRPTERLPTGHLPGDGIMPHLKETYYSTRIRPGSLIVFSDRRAWQIIDVSERPDDLWPEHFNNEWDRFTTWWTEQAAAGRDMGAEPTRATWEHRPLVLILRPADQPTAKPRHIAIRASRTFFVLPEHYSLCRLCQEIPPCRHVVNEATIEREMASAERLMAIPAGACLGCTEPITSRMKAVRFPGPNLWRPDLGPDTAVFHARQDCEDSVRSYRQLWEEKGHAELQPELPEEAP</sequence>
<reference evidence="2" key="1">
    <citation type="journal article" date="2019" name="Int. J. Syst. Evol. Microbiol.">
        <title>The Global Catalogue of Microorganisms (GCM) 10K type strain sequencing project: providing services to taxonomists for standard genome sequencing and annotation.</title>
        <authorList>
            <consortium name="The Broad Institute Genomics Platform"/>
            <consortium name="The Broad Institute Genome Sequencing Center for Infectious Disease"/>
            <person name="Wu L."/>
            <person name="Ma J."/>
        </authorList>
    </citation>
    <scope>NUCLEOTIDE SEQUENCE [LARGE SCALE GENOMIC DNA]</scope>
    <source>
        <strain evidence="2">JCM 9092</strain>
    </source>
</reference>
<evidence type="ECO:0000313" key="2">
    <source>
        <dbReference type="Proteomes" id="UP001501637"/>
    </source>
</evidence>
<dbReference type="EMBL" id="BAAAUG010000241">
    <property type="protein sequence ID" value="GAA3153426.1"/>
    <property type="molecule type" value="Genomic_DNA"/>
</dbReference>
<dbReference type="RefSeq" id="WP_344530864.1">
    <property type="nucleotide sequence ID" value="NZ_BAAAUG010000241.1"/>
</dbReference>
<comment type="caution">
    <text evidence="1">The sequence shown here is derived from an EMBL/GenBank/DDBJ whole genome shotgun (WGS) entry which is preliminary data.</text>
</comment>
<gene>
    <name evidence="1" type="ORF">GCM10010449_83980</name>
</gene>
<accession>A0ABP6NMM8</accession>
<organism evidence="1 2">
    <name type="scientific">Streptomyces rectiviolaceus</name>
    <dbReference type="NCBI Taxonomy" id="332591"/>
    <lineage>
        <taxon>Bacteria</taxon>
        <taxon>Bacillati</taxon>
        <taxon>Actinomycetota</taxon>
        <taxon>Actinomycetes</taxon>
        <taxon>Kitasatosporales</taxon>
        <taxon>Streptomycetaceae</taxon>
        <taxon>Streptomyces</taxon>
    </lineage>
</organism>
<protein>
    <submittedName>
        <fullName evidence="1">Uncharacterized protein</fullName>
    </submittedName>
</protein>
<dbReference type="Proteomes" id="UP001501637">
    <property type="component" value="Unassembled WGS sequence"/>
</dbReference>
<evidence type="ECO:0000313" key="1">
    <source>
        <dbReference type="EMBL" id="GAA3153426.1"/>
    </source>
</evidence>
<proteinExistence type="predicted"/>
<keyword evidence="2" id="KW-1185">Reference proteome</keyword>